<keyword evidence="1" id="KW-0805">Transcription regulation</keyword>
<dbReference type="InterPro" id="IPR001647">
    <property type="entry name" value="HTH_TetR"/>
</dbReference>
<gene>
    <name evidence="6" type="ORF">SHALO_1533</name>
</gene>
<organism evidence="6 7">
    <name type="scientific">Sulfurospirillum halorespirans DSM 13726</name>
    <dbReference type="NCBI Taxonomy" id="1193502"/>
    <lineage>
        <taxon>Bacteria</taxon>
        <taxon>Pseudomonadati</taxon>
        <taxon>Campylobacterota</taxon>
        <taxon>Epsilonproteobacteria</taxon>
        <taxon>Campylobacterales</taxon>
        <taxon>Sulfurospirillaceae</taxon>
        <taxon>Sulfurospirillum</taxon>
    </lineage>
</organism>
<dbReference type="Pfam" id="PF00440">
    <property type="entry name" value="TetR_N"/>
    <property type="match status" value="1"/>
</dbReference>
<dbReference type="SUPFAM" id="SSF48498">
    <property type="entry name" value="Tetracyclin repressor-like, C-terminal domain"/>
    <property type="match status" value="1"/>
</dbReference>
<dbReference type="STRING" id="1193502.SHALO_1533"/>
<evidence type="ECO:0000256" key="1">
    <source>
        <dbReference type="ARBA" id="ARBA00023015"/>
    </source>
</evidence>
<evidence type="ECO:0000313" key="6">
    <source>
        <dbReference type="EMBL" id="AOO65308.1"/>
    </source>
</evidence>
<dbReference type="PROSITE" id="PS50977">
    <property type="entry name" value="HTH_TETR_2"/>
    <property type="match status" value="1"/>
</dbReference>
<evidence type="ECO:0000256" key="2">
    <source>
        <dbReference type="ARBA" id="ARBA00023125"/>
    </source>
</evidence>
<accession>A0A1D7TJY1</accession>
<protein>
    <submittedName>
        <fullName evidence="6">TetR-like transcriptional regulator</fullName>
    </submittedName>
</protein>
<dbReference type="AlphaFoldDB" id="A0A1D7TJY1"/>
<dbReference type="PRINTS" id="PR00455">
    <property type="entry name" value="HTHTETR"/>
</dbReference>
<dbReference type="Proteomes" id="UP000094609">
    <property type="component" value="Chromosome"/>
</dbReference>
<keyword evidence="3" id="KW-0804">Transcription</keyword>
<dbReference type="Gene3D" id="1.10.357.10">
    <property type="entry name" value="Tetracycline Repressor, domain 2"/>
    <property type="match status" value="1"/>
</dbReference>
<dbReference type="PATRIC" id="fig|1193502.14.peg.1556"/>
<evidence type="ECO:0000256" key="4">
    <source>
        <dbReference type="PROSITE-ProRule" id="PRU00335"/>
    </source>
</evidence>
<feature type="domain" description="HTH tetR-type" evidence="5">
    <location>
        <begin position="6"/>
        <end position="66"/>
    </location>
</feature>
<keyword evidence="7" id="KW-1185">Reference proteome</keyword>
<reference evidence="7" key="1">
    <citation type="submission" date="2016-08" db="EMBL/GenBank/DDBJ databases">
        <title>Complete genome sequence of the organohalide-respiring Epsilonproteobacterium Sulfurospirillum halorespirans.</title>
        <authorList>
            <person name="Goris T."/>
            <person name="Zimmermann J."/>
            <person name="Schenz B."/>
            <person name="Lemos M."/>
            <person name="Hackermueller J."/>
            <person name="Diekert G."/>
        </authorList>
    </citation>
    <scope>NUCLEOTIDE SEQUENCE [LARGE SCALE GENOMIC DNA]</scope>
    <source>
        <strain>DSM 13726</strain>
        <strain evidence="7">PCE-M2</strain>
    </source>
</reference>
<dbReference type="InterPro" id="IPR009057">
    <property type="entry name" value="Homeodomain-like_sf"/>
</dbReference>
<sequence length="186" mass="21395">MARPVKYDLIKILDDAMELFWEKGFENVSIVDLILHTGINRSTMYFLFSDKEALFKEALHHYYAKRASMMIGILQTNTGKKGVELFLGKFIFREEFRACLFSICMGKGDFMREEVFDVPKKFFLDLRQQLEKNLMDASANGEFNGNAKAIALTIVTIVHGFSIHGKYNHQKEDGELIIQTILALLK</sequence>
<dbReference type="InterPro" id="IPR036271">
    <property type="entry name" value="Tet_transcr_reg_TetR-rel_C_sf"/>
</dbReference>
<evidence type="ECO:0000259" key="5">
    <source>
        <dbReference type="PROSITE" id="PS50977"/>
    </source>
</evidence>
<dbReference type="GO" id="GO:0003677">
    <property type="term" value="F:DNA binding"/>
    <property type="evidence" value="ECO:0007669"/>
    <property type="project" value="UniProtKB-UniRule"/>
</dbReference>
<dbReference type="KEGG" id="shal:SHALO_1533"/>
<evidence type="ECO:0000313" key="7">
    <source>
        <dbReference type="Proteomes" id="UP000094609"/>
    </source>
</evidence>
<dbReference type="SUPFAM" id="SSF46689">
    <property type="entry name" value="Homeodomain-like"/>
    <property type="match status" value="1"/>
</dbReference>
<evidence type="ECO:0000256" key="3">
    <source>
        <dbReference type="ARBA" id="ARBA00023163"/>
    </source>
</evidence>
<proteinExistence type="predicted"/>
<feature type="DNA-binding region" description="H-T-H motif" evidence="4">
    <location>
        <begin position="29"/>
        <end position="48"/>
    </location>
</feature>
<dbReference type="RefSeq" id="WP_069478040.1">
    <property type="nucleotide sequence ID" value="NZ_CP017111.1"/>
</dbReference>
<dbReference type="PANTHER" id="PTHR47506:SF1">
    <property type="entry name" value="HTH-TYPE TRANSCRIPTIONAL REGULATOR YJDC"/>
    <property type="match status" value="1"/>
</dbReference>
<keyword evidence="2 4" id="KW-0238">DNA-binding</keyword>
<dbReference type="EMBL" id="CP017111">
    <property type="protein sequence ID" value="AOO65308.1"/>
    <property type="molecule type" value="Genomic_DNA"/>
</dbReference>
<dbReference type="PANTHER" id="PTHR47506">
    <property type="entry name" value="TRANSCRIPTIONAL REGULATORY PROTEIN"/>
    <property type="match status" value="1"/>
</dbReference>
<name>A0A1D7TJY1_9BACT</name>